<reference evidence="2" key="1">
    <citation type="journal article" date="2023" name="G3 (Bethesda)">
        <title>Whole genome assemblies of Zophobas morio and Tenebrio molitor.</title>
        <authorList>
            <person name="Kaur S."/>
            <person name="Stinson S.A."/>
            <person name="diCenzo G.C."/>
        </authorList>
    </citation>
    <scope>NUCLEOTIDE SEQUENCE</scope>
    <source>
        <strain evidence="2">QUZm001</strain>
    </source>
</reference>
<organism evidence="2 3">
    <name type="scientific">Zophobas morio</name>
    <dbReference type="NCBI Taxonomy" id="2755281"/>
    <lineage>
        <taxon>Eukaryota</taxon>
        <taxon>Metazoa</taxon>
        <taxon>Ecdysozoa</taxon>
        <taxon>Arthropoda</taxon>
        <taxon>Hexapoda</taxon>
        <taxon>Insecta</taxon>
        <taxon>Pterygota</taxon>
        <taxon>Neoptera</taxon>
        <taxon>Endopterygota</taxon>
        <taxon>Coleoptera</taxon>
        <taxon>Polyphaga</taxon>
        <taxon>Cucujiformia</taxon>
        <taxon>Tenebrionidae</taxon>
        <taxon>Zophobas</taxon>
    </lineage>
</organism>
<feature type="compositionally biased region" description="Polar residues" evidence="1">
    <location>
        <begin position="31"/>
        <end position="46"/>
    </location>
</feature>
<keyword evidence="3" id="KW-1185">Reference proteome</keyword>
<evidence type="ECO:0000313" key="3">
    <source>
        <dbReference type="Proteomes" id="UP001168821"/>
    </source>
</evidence>
<feature type="compositionally biased region" description="Basic residues" evidence="1">
    <location>
        <begin position="56"/>
        <end position="74"/>
    </location>
</feature>
<dbReference type="Proteomes" id="UP001168821">
    <property type="component" value="Unassembled WGS sequence"/>
</dbReference>
<accession>A0AA38MC61</accession>
<evidence type="ECO:0000313" key="2">
    <source>
        <dbReference type="EMBL" id="KAJ3651395.1"/>
    </source>
</evidence>
<proteinExistence type="predicted"/>
<evidence type="ECO:0000256" key="1">
    <source>
        <dbReference type="SAM" id="MobiDB-lite"/>
    </source>
</evidence>
<feature type="region of interest" description="Disordered" evidence="1">
    <location>
        <begin position="1"/>
        <end position="98"/>
    </location>
</feature>
<comment type="caution">
    <text evidence="2">The sequence shown here is derived from an EMBL/GenBank/DDBJ whole genome shotgun (WGS) entry which is preliminary data.</text>
</comment>
<name>A0AA38MC61_9CUCU</name>
<sequence length="98" mass="11328">MKLPDPLSNRSHHLGATQRHFLDNDPYFHRLSQTVPRPHQSKTSLAKPNPPSPRPAKSRQRANHGKKRAKKRSSTPRVHLSQITLFPPRTDFSLRARR</sequence>
<protein>
    <submittedName>
        <fullName evidence="2">Uncharacterized protein</fullName>
    </submittedName>
</protein>
<dbReference type="EMBL" id="JALNTZ010000005">
    <property type="protein sequence ID" value="KAJ3651395.1"/>
    <property type="molecule type" value="Genomic_DNA"/>
</dbReference>
<dbReference type="AlphaFoldDB" id="A0AA38MC61"/>
<gene>
    <name evidence="2" type="ORF">Zmor_017441</name>
</gene>